<accession>A0A6L6PMH1</accession>
<dbReference type="AlphaFoldDB" id="A0A6L6PMH1"/>
<evidence type="ECO:0000313" key="3">
    <source>
        <dbReference type="Proteomes" id="UP000475582"/>
    </source>
</evidence>
<evidence type="ECO:0000256" key="1">
    <source>
        <dbReference type="SAM" id="MobiDB-lite"/>
    </source>
</evidence>
<dbReference type="EMBL" id="WNKY01000024">
    <property type="protein sequence ID" value="MTV39827.1"/>
    <property type="molecule type" value="Genomic_DNA"/>
</dbReference>
<sequence length="127" mass="13241">MRYKGYNCGMPTLFQHRRLTSLIVFVTILLNLCAPAIGKAVTVLAADPLVLDICSASPAPAPAKQPGHAIKHCVFCAPYSGSEAPPPAPAGLLSVLEGHDDYPLPRHDVPAAASPRTTAQPRGPPAA</sequence>
<dbReference type="InterPro" id="IPR021333">
    <property type="entry name" value="DUF2946"/>
</dbReference>
<dbReference type="Pfam" id="PF11162">
    <property type="entry name" value="DUF2946"/>
    <property type="match status" value="1"/>
</dbReference>
<feature type="region of interest" description="Disordered" evidence="1">
    <location>
        <begin position="90"/>
        <end position="127"/>
    </location>
</feature>
<protein>
    <submittedName>
        <fullName evidence="2">DUF2946 domain-containing protein</fullName>
    </submittedName>
</protein>
<dbReference type="OrthoDB" id="8781669at2"/>
<comment type="caution">
    <text evidence="2">The sequence shown here is derived from an EMBL/GenBank/DDBJ whole genome shotgun (WGS) entry which is preliminary data.</text>
</comment>
<feature type="compositionally biased region" description="Basic and acidic residues" evidence="1">
    <location>
        <begin position="97"/>
        <end position="109"/>
    </location>
</feature>
<evidence type="ECO:0000313" key="2">
    <source>
        <dbReference type="EMBL" id="MTV39827.1"/>
    </source>
</evidence>
<gene>
    <name evidence="2" type="ORF">GM676_19865</name>
</gene>
<proteinExistence type="predicted"/>
<name>A0A6L6PMH1_9BURK</name>
<reference evidence="2 3" key="1">
    <citation type="submission" date="2019-11" db="EMBL/GenBank/DDBJ databases">
        <title>Type strains purchased from KCTC, JCM and DSMZ.</title>
        <authorList>
            <person name="Lu H."/>
        </authorList>
    </citation>
    <scope>NUCLEOTIDE SEQUENCE [LARGE SCALE GENOMIC DNA]</scope>
    <source>
        <strain evidence="2 3">KCTC 22382</strain>
    </source>
</reference>
<organism evidence="2 3">
    <name type="scientific">Duganella radicis</name>
    <dbReference type="NCBI Taxonomy" id="551988"/>
    <lineage>
        <taxon>Bacteria</taxon>
        <taxon>Pseudomonadati</taxon>
        <taxon>Pseudomonadota</taxon>
        <taxon>Betaproteobacteria</taxon>
        <taxon>Burkholderiales</taxon>
        <taxon>Oxalobacteraceae</taxon>
        <taxon>Telluria group</taxon>
        <taxon>Duganella</taxon>
    </lineage>
</organism>
<dbReference type="Proteomes" id="UP000475582">
    <property type="component" value="Unassembled WGS sequence"/>
</dbReference>
<keyword evidence="3" id="KW-1185">Reference proteome</keyword>